<dbReference type="InterPro" id="IPR018060">
    <property type="entry name" value="HTH_AraC"/>
</dbReference>
<evidence type="ECO:0000256" key="2">
    <source>
        <dbReference type="ARBA" id="ARBA00023125"/>
    </source>
</evidence>
<dbReference type="Gene3D" id="1.10.10.60">
    <property type="entry name" value="Homeodomain-like"/>
    <property type="match status" value="1"/>
</dbReference>
<comment type="caution">
    <text evidence="5">The sequence shown here is derived from an EMBL/GenBank/DDBJ whole genome shotgun (WGS) entry which is preliminary data.</text>
</comment>
<dbReference type="InterPro" id="IPR009057">
    <property type="entry name" value="Homeodomain-like_sf"/>
</dbReference>
<dbReference type="GO" id="GO:0043565">
    <property type="term" value="F:sequence-specific DNA binding"/>
    <property type="evidence" value="ECO:0007669"/>
    <property type="project" value="InterPro"/>
</dbReference>
<accession>A0A7X5HVN0</accession>
<keyword evidence="1" id="KW-0805">Transcription regulation</keyword>
<gene>
    <name evidence="5" type="ORF">GXN74_07030</name>
</gene>
<protein>
    <submittedName>
        <fullName evidence="5">Helix-turn-helix domain-containing protein</fullName>
    </submittedName>
</protein>
<dbReference type="PROSITE" id="PS01124">
    <property type="entry name" value="HTH_ARAC_FAMILY_2"/>
    <property type="match status" value="1"/>
</dbReference>
<keyword evidence="6" id="KW-1185">Reference proteome</keyword>
<evidence type="ECO:0000313" key="5">
    <source>
        <dbReference type="EMBL" id="NDL67495.1"/>
    </source>
</evidence>
<proteinExistence type="predicted"/>
<dbReference type="SUPFAM" id="SSF46689">
    <property type="entry name" value="Homeodomain-like"/>
    <property type="match status" value="2"/>
</dbReference>
<dbReference type="Proteomes" id="UP000461585">
    <property type="component" value="Unassembled WGS sequence"/>
</dbReference>
<reference evidence="5 6" key="1">
    <citation type="submission" date="2020-01" db="EMBL/GenBank/DDBJ databases">
        <title>Anaeroalcalibacter tamaniensis gen. nov., sp. nov., moderately halophilic strictly anaerobic fermenter bacterium from mud volcano of Taman peninsula.</title>
        <authorList>
            <person name="Frolova A."/>
            <person name="Merkel A.Y."/>
            <person name="Slobodkin A.I."/>
        </authorList>
    </citation>
    <scope>NUCLEOTIDE SEQUENCE [LARGE SCALE GENOMIC DNA]</scope>
    <source>
        <strain evidence="5 6">F-3ap</strain>
    </source>
</reference>
<evidence type="ECO:0000259" key="4">
    <source>
        <dbReference type="PROSITE" id="PS01124"/>
    </source>
</evidence>
<evidence type="ECO:0000256" key="1">
    <source>
        <dbReference type="ARBA" id="ARBA00023015"/>
    </source>
</evidence>
<dbReference type="AlphaFoldDB" id="A0A7X5HVN0"/>
<feature type="domain" description="HTH araC/xylS-type" evidence="4">
    <location>
        <begin position="304"/>
        <end position="402"/>
    </location>
</feature>
<dbReference type="PANTHER" id="PTHR43280">
    <property type="entry name" value="ARAC-FAMILY TRANSCRIPTIONAL REGULATOR"/>
    <property type="match status" value="1"/>
</dbReference>
<keyword evidence="2" id="KW-0238">DNA-binding</keyword>
<dbReference type="PANTHER" id="PTHR43280:SF10">
    <property type="entry name" value="REGULATORY PROTEIN POCR"/>
    <property type="match status" value="1"/>
</dbReference>
<organism evidence="5 6">
    <name type="scientific">Anaerotalea alkaliphila</name>
    <dbReference type="NCBI Taxonomy" id="2662126"/>
    <lineage>
        <taxon>Bacteria</taxon>
        <taxon>Bacillati</taxon>
        <taxon>Bacillota</taxon>
        <taxon>Clostridia</taxon>
        <taxon>Eubacteriales</taxon>
        <taxon>Anaerotalea</taxon>
    </lineage>
</organism>
<dbReference type="Pfam" id="PF12833">
    <property type="entry name" value="HTH_18"/>
    <property type="match status" value="1"/>
</dbReference>
<sequence>MARRELEQKANMLGSVVQTGVFLLDKGNREIYNFNLLQGKGAFQNLARADIQAGIRLAPPEENKVVLYTAPWKGVYILLPVHEEGSYAGLAAVGPLLQEILPEGELRGVLKFLRLREKEVQEVLECWDSLKAFSGSELKHLAALAAHLFWHPLASSVQVQAVQPGPDLSGKDKFHENLLGSHDFVDGNYRMEADLLHAIQTGNAGLLKTLEEDRRQMYIPNRTPENPLRTDRNLLVTLNSLACRAAIQGGVPLGIAHNMSSNFAGFIENARTAKQIQELNAAIPTVFCDAVRKYRTREAGPLVAKVLDQVYANLYKKLEVAEIAAELFVTPSHLSRKFKEEMGVTLSRFIQQAKCQEAEFLMAKGNHTLSEIGEMLQFNSLSHFSATYKKVRGFPPSRVESREEGKG</sequence>
<dbReference type="EMBL" id="JAAEEH010000015">
    <property type="protein sequence ID" value="NDL67495.1"/>
    <property type="molecule type" value="Genomic_DNA"/>
</dbReference>
<name>A0A7X5HVN0_9FIRM</name>
<evidence type="ECO:0000256" key="3">
    <source>
        <dbReference type="ARBA" id="ARBA00023163"/>
    </source>
</evidence>
<keyword evidence="3" id="KW-0804">Transcription</keyword>
<dbReference type="SMART" id="SM00342">
    <property type="entry name" value="HTH_ARAC"/>
    <property type="match status" value="1"/>
</dbReference>
<evidence type="ECO:0000313" key="6">
    <source>
        <dbReference type="Proteomes" id="UP000461585"/>
    </source>
</evidence>
<dbReference type="RefSeq" id="WP_162370222.1">
    <property type="nucleotide sequence ID" value="NZ_JAAEEH010000015.1"/>
</dbReference>
<dbReference type="GO" id="GO:0003700">
    <property type="term" value="F:DNA-binding transcription factor activity"/>
    <property type="evidence" value="ECO:0007669"/>
    <property type="project" value="InterPro"/>
</dbReference>